<evidence type="ECO:0000313" key="1">
    <source>
        <dbReference type="EMBL" id="KKK93809.1"/>
    </source>
</evidence>
<feature type="non-terminal residue" evidence="1">
    <location>
        <position position="1"/>
    </location>
</feature>
<name>A0A0F9BTR7_9ZZZZ</name>
<sequence>DDTIALYIQDGLLDYIFITLGVKRAAKCKPQQKIMS</sequence>
<proteinExistence type="predicted"/>
<dbReference type="AlphaFoldDB" id="A0A0F9BTR7"/>
<protein>
    <submittedName>
        <fullName evidence="1">Uncharacterized protein</fullName>
    </submittedName>
</protein>
<comment type="caution">
    <text evidence="1">The sequence shown here is derived from an EMBL/GenBank/DDBJ whole genome shotgun (WGS) entry which is preliminary data.</text>
</comment>
<organism evidence="1">
    <name type="scientific">marine sediment metagenome</name>
    <dbReference type="NCBI Taxonomy" id="412755"/>
    <lineage>
        <taxon>unclassified sequences</taxon>
        <taxon>metagenomes</taxon>
        <taxon>ecological metagenomes</taxon>
    </lineage>
</organism>
<accession>A0A0F9BTR7</accession>
<gene>
    <name evidence="1" type="ORF">LCGC14_2689180</name>
</gene>
<dbReference type="EMBL" id="LAZR01047617">
    <property type="protein sequence ID" value="KKK93809.1"/>
    <property type="molecule type" value="Genomic_DNA"/>
</dbReference>
<reference evidence="1" key="1">
    <citation type="journal article" date="2015" name="Nature">
        <title>Complex archaea that bridge the gap between prokaryotes and eukaryotes.</title>
        <authorList>
            <person name="Spang A."/>
            <person name="Saw J.H."/>
            <person name="Jorgensen S.L."/>
            <person name="Zaremba-Niedzwiedzka K."/>
            <person name="Martijn J."/>
            <person name="Lind A.E."/>
            <person name="van Eijk R."/>
            <person name="Schleper C."/>
            <person name="Guy L."/>
            <person name="Ettema T.J."/>
        </authorList>
    </citation>
    <scope>NUCLEOTIDE SEQUENCE</scope>
</reference>